<proteinExistence type="predicted"/>
<sequence>MFGRRKKDKEHYEQGYKEYETQAKEYLHDKGKAEGLLNQAIAKATTKKGALDDVWERLQLLFEAFRSWIKGDYRSIPTRSIITIIATILYFVNPIDLIPDFIVGLGLVDDAAVIAFAMKQINNDLDSFKEWKEKQQNTINA</sequence>
<dbReference type="AlphaFoldDB" id="A0A0M0LIY6"/>
<dbReference type="EMBL" id="LILC01000002">
    <property type="protein sequence ID" value="KOO50887.1"/>
    <property type="molecule type" value="Genomic_DNA"/>
</dbReference>
<keyword evidence="2 5" id="KW-0812">Transmembrane</keyword>
<accession>A0A0M0LIY6</accession>
<evidence type="ECO:0000256" key="5">
    <source>
        <dbReference type="SAM" id="Phobius"/>
    </source>
</evidence>
<dbReference type="Pfam" id="PF06803">
    <property type="entry name" value="DUF1232"/>
    <property type="match status" value="1"/>
</dbReference>
<evidence type="ECO:0000256" key="3">
    <source>
        <dbReference type="ARBA" id="ARBA00022989"/>
    </source>
</evidence>
<organism evidence="7 8">
    <name type="scientific">Priestia koreensis</name>
    <dbReference type="NCBI Taxonomy" id="284581"/>
    <lineage>
        <taxon>Bacteria</taxon>
        <taxon>Bacillati</taxon>
        <taxon>Bacillota</taxon>
        <taxon>Bacilli</taxon>
        <taxon>Bacillales</taxon>
        <taxon>Bacillaceae</taxon>
        <taxon>Priestia</taxon>
    </lineage>
</organism>
<feature type="transmembrane region" description="Helical" evidence="5">
    <location>
        <begin position="76"/>
        <end position="95"/>
    </location>
</feature>
<evidence type="ECO:0000259" key="6">
    <source>
        <dbReference type="Pfam" id="PF06803"/>
    </source>
</evidence>
<dbReference type="OrthoDB" id="9793277at2"/>
<keyword evidence="7" id="KW-0808">Transferase</keyword>
<dbReference type="GO" id="GO:0008168">
    <property type="term" value="F:methyltransferase activity"/>
    <property type="evidence" value="ECO:0007669"/>
    <property type="project" value="UniProtKB-KW"/>
</dbReference>
<name>A0A0M0LIY6_9BACI</name>
<evidence type="ECO:0000256" key="1">
    <source>
        <dbReference type="ARBA" id="ARBA00004127"/>
    </source>
</evidence>
<dbReference type="Proteomes" id="UP000037558">
    <property type="component" value="Unassembled WGS sequence"/>
</dbReference>
<reference evidence="8" key="1">
    <citation type="submission" date="2015-08" db="EMBL/GenBank/DDBJ databases">
        <title>Fjat-14210 dsm16467.</title>
        <authorList>
            <person name="Liu B."/>
            <person name="Wang J."/>
            <person name="Zhu Y."/>
            <person name="Liu G."/>
            <person name="Chen Q."/>
            <person name="Chen Z."/>
            <person name="Lan J."/>
            <person name="Che J."/>
            <person name="Ge C."/>
            <person name="Shi H."/>
            <person name="Pan Z."/>
            <person name="Liu X."/>
        </authorList>
    </citation>
    <scope>NUCLEOTIDE SEQUENCE [LARGE SCALE GENOMIC DNA]</scope>
    <source>
        <strain evidence="8">DSM 16467</strain>
    </source>
</reference>
<feature type="domain" description="DUF1232" evidence="6">
    <location>
        <begin position="81"/>
        <end position="116"/>
    </location>
</feature>
<dbReference type="GO" id="GO:0032259">
    <property type="term" value="P:methylation"/>
    <property type="evidence" value="ECO:0007669"/>
    <property type="project" value="UniProtKB-KW"/>
</dbReference>
<keyword evidence="7" id="KW-0489">Methyltransferase</keyword>
<dbReference type="RefSeq" id="WP_053400063.1">
    <property type="nucleotide sequence ID" value="NZ_JAUKEN010000002.1"/>
</dbReference>
<dbReference type="STRING" id="284581.AMD01_03925"/>
<evidence type="ECO:0000313" key="7">
    <source>
        <dbReference type="EMBL" id="KOO50887.1"/>
    </source>
</evidence>
<protein>
    <submittedName>
        <fullName evidence="7">Methyltransferase type 11</fullName>
    </submittedName>
</protein>
<keyword evidence="3 5" id="KW-1133">Transmembrane helix</keyword>
<dbReference type="PATRIC" id="fig|284581.3.peg.1089"/>
<dbReference type="InterPro" id="IPR010652">
    <property type="entry name" value="DUF1232"/>
</dbReference>
<gene>
    <name evidence="7" type="ORF">AMD01_03925</name>
</gene>
<evidence type="ECO:0000256" key="2">
    <source>
        <dbReference type="ARBA" id="ARBA00022692"/>
    </source>
</evidence>
<keyword evidence="4 5" id="KW-0472">Membrane</keyword>
<evidence type="ECO:0000313" key="8">
    <source>
        <dbReference type="Proteomes" id="UP000037558"/>
    </source>
</evidence>
<comment type="subcellular location">
    <subcellularLocation>
        <location evidence="1">Endomembrane system</location>
        <topology evidence="1">Multi-pass membrane protein</topology>
    </subcellularLocation>
</comment>
<dbReference type="GO" id="GO:0012505">
    <property type="term" value="C:endomembrane system"/>
    <property type="evidence" value="ECO:0007669"/>
    <property type="project" value="UniProtKB-SubCell"/>
</dbReference>
<comment type="caution">
    <text evidence="7">The sequence shown here is derived from an EMBL/GenBank/DDBJ whole genome shotgun (WGS) entry which is preliminary data.</text>
</comment>
<evidence type="ECO:0000256" key="4">
    <source>
        <dbReference type="ARBA" id="ARBA00023136"/>
    </source>
</evidence>
<keyword evidence="8" id="KW-1185">Reference proteome</keyword>